<sequence>MGPLLRQDDPHTGLEPIRQVSLTELTVTVIEQGTEQWHRLWHTAATLRQRQRCLFVLHQCGQTAIGGLYHLQHTLIGKGDPYRQGIDKHPHRSGRSRTALQSSQQHRTKDHIIAAAGLCQHLRPGDMEQDAGADSQTARLSADMLCQSGIERETAFNNRLVVILQGKKTKGRRRCINIGKLVTEIGFVHVCRRIQRPGDKIAVGQCFDRFLLYLNILCFNILYFNILYFNILYLGNFGKNQLQSDMVADQMVEAQNQQPFILNRIVGDIRRKQRGTVQIEPVFTWVSMGQQLGRDIFCRVRDENIDTQRCLTPDHLNRLYQPLPAGGGTQDIVAVDDVLQAGQERIQMLTGVESQQAL</sequence>
<gene>
    <name evidence="3" type="ORF">Xbed_03486</name>
</gene>
<name>A0A1Y2SCA2_9GAMM</name>
<dbReference type="AlphaFoldDB" id="A0A1Y2SCA2"/>
<dbReference type="Proteomes" id="UP000194204">
    <property type="component" value="Unassembled WGS sequence"/>
</dbReference>
<evidence type="ECO:0000256" key="1">
    <source>
        <dbReference type="SAM" id="MobiDB-lite"/>
    </source>
</evidence>
<keyword evidence="4" id="KW-1185">Reference proteome</keyword>
<proteinExistence type="predicted"/>
<organism evidence="3 4">
    <name type="scientific">Xenorhabdus beddingii</name>
    <dbReference type="NCBI Taxonomy" id="40578"/>
    <lineage>
        <taxon>Bacteria</taxon>
        <taxon>Pseudomonadati</taxon>
        <taxon>Pseudomonadota</taxon>
        <taxon>Gammaproteobacteria</taxon>
        <taxon>Enterobacterales</taxon>
        <taxon>Morganellaceae</taxon>
        <taxon>Xenorhabdus</taxon>
    </lineage>
</organism>
<dbReference type="STRING" id="40578.Xbed_03486"/>
<feature type="transmembrane region" description="Helical" evidence="2">
    <location>
        <begin position="210"/>
        <end position="234"/>
    </location>
</feature>
<evidence type="ECO:0000313" key="4">
    <source>
        <dbReference type="Proteomes" id="UP000194204"/>
    </source>
</evidence>
<accession>A0A1Y2SCA2</accession>
<reference evidence="3 4" key="1">
    <citation type="submission" date="2017-01" db="EMBL/GenBank/DDBJ databases">
        <title>Deconstructing symbiosis and pathogenesis requirements using a combined genomic-metabolomic approach.</title>
        <authorList>
            <person name="Tobias N.J."/>
            <person name="Wolff H."/>
            <person name="Djahanschiri B."/>
            <person name="Ebersberger I."/>
            <person name="Bode H.B."/>
        </authorList>
    </citation>
    <scope>NUCLEOTIDE SEQUENCE [LARGE SCALE GENOMIC DNA]</scope>
    <source>
        <strain evidence="3 4">DSM 4764</strain>
    </source>
</reference>
<keyword evidence="2" id="KW-1133">Transmembrane helix</keyword>
<dbReference type="EMBL" id="MUBK01000044">
    <property type="protein sequence ID" value="OTA16345.1"/>
    <property type="molecule type" value="Genomic_DNA"/>
</dbReference>
<evidence type="ECO:0000313" key="3">
    <source>
        <dbReference type="EMBL" id="OTA16345.1"/>
    </source>
</evidence>
<keyword evidence="2" id="KW-0812">Transmembrane</keyword>
<protein>
    <submittedName>
        <fullName evidence="3">Uncharacterized protein</fullName>
    </submittedName>
</protein>
<comment type="caution">
    <text evidence="3">The sequence shown here is derived from an EMBL/GenBank/DDBJ whole genome shotgun (WGS) entry which is preliminary data.</text>
</comment>
<keyword evidence="2" id="KW-0472">Membrane</keyword>
<evidence type="ECO:0000256" key="2">
    <source>
        <dbReference type="SAM" id="Phobius"/>
    </source>
</evidence>
<feature type="compositionally biased region" description="Polar residues" evidence="1">
    <location>
        <begin position="96"/>
        <end position="105"/>
    </location>
</feature>
<feature type="region of interest" description="Disordered" evidence="1">
    <location>
        <begin position="81"/>
        <end position="105"/>
    </location>
</feature>